<dbReference type="AlphaFoldDB" id="A0A2D0JSS6"/>
<accession>A0A2D0JSS6</accession>
<organism evidence="1 2">
    <name type="scientific">Xenorhabdus miraniensis</name>
    <dbReference type="NCBI Taxonomy" id="351674"/>
    <lineage>
        <taxon>Bacteria</taxon>
        <taxon>Pseudomonadati</taxon>
        <taxon>Pseudomonadota</taxon>
        <taxon>Gammaproteobacteria</taxon>
        <taxon>Enterobacterales</taxon>
        <taxon>Morganellaceae</taxon>
        <taxon>Xenorhabdus</taxon>
    </lineage>
</organism>
<evidence type="ECO:0000313" key="1">
    <source>
        <dbReference type="EMBL" id="PHM49375.1"/>
    </source>
</evidence>
<gene>
    <name evidence="1" type="ORF">Xmir_01295</name>
</gene>
<evidence type="ECO:0000313" key="2">
    <source>
        <dbReference type="Proteomes" id="UP000221980"/>
    </source>
</evidence>
<keyword evidence="2" id="KW-1185">Reference proteome</keyword>
<comment type="caution">
    <text evidence="1">The sequence shown here is derived from an EMBL/GenBank/DDBJ whole genome shotgun (WGS) entry which is preliminary data.</text>
</comment>
<dbReference type="Proteomes" id="UP000221980">
    <property type="component" value="Unassembled WGS sequence"/>
</dbReference>
<evidence type="ECO:0008006" key="3">
    <source>
        <dbReference type="Google" id="ProtNLM"/>
    </source>
</evidence>
<sequence length="67" mass="7531">MAVKVQIIISGSVNGKLNYEYLAGGENGSYTHQERQAAYDIIKVIQHSLKETHDTVVHMQEVSQHVH</sequence>
<dbReference type="EMBL" id="NITZ01000005">
    <property type="protein sequence ID" value="PHM49375.1"/>
    <property type="molecule type" value="Genomic_DNA"/>
</dbReference>
<dbReference type="OrthoDB" id="9912084at2"/>
<proteinExistence type="predicted"/>
<reference evidence="1 2" key="1">
    <citation type="journal article" date="2017" name="Nat. Microbiol.">
        <title>Natural product diversity associated with the nematode symbionts Photorhabdus and Xenorhabdus.</title>
        <authorList>
            <person name="Tobias N.J."/>
            <person name="Wolff H."/>
            <person name="Djahanschiri B."/>
            <person name="Grundmann F."/>
            <person name="Kronenwerth M."/>
            <person name="Shi Y.M."/>
            <person name="Simonyi S."/>
            <person name="Grun P."/>
            <person name="Shapiro-Ilan D."/>
            <person name="Pidot S.J."/>
            <person name="Stinear T.P."/>
            <person name="Ebersberger I."/>
            <person name="Bode H.B."/>
        </authorList>
    </citation>
    <scope>NUCLEOTIDE SEQUENCE [LARGE SCALE GENOMIC DNA]</scope>
    <source>
        <strain evidence="1 2">DSM 17902</strain>
    </source>
</reference>
<dbReference type="RefSeq" id="WP_099113594.1">
    <property type="nucleotide sequence ID" value="NZ_CAWNQI010000084.1"/>
</dbReference>
<name>A0A2D0JSS6_9GAMM</name>
<protein>
    <recommendedName>
        <fullName evidence="3">DUF1659 domain-containing protein</fullName>
    </recommendedName>
</protein>